<reference evidence="1 2" key="1">
    <citation type="submission" date="2024-06" db="EMBL/GenBank/DDBJ databases">
        <title>Genomic Encyclopedia of Type Strains, Phase IV (KMG-IV): sequencing the most valuable type-strain genomes for metagenomic binning, comparative biology and taxonomic classification.</title>
        <authorList>
            <person name="Goeker M."/>
        </authorList>
    </citation>
    <scope>NUCLEOTIDE SEQUENCE [LARGE SCALE GENOMIC DNA]</scope>
    <source>
        <strain evidence="1 2">DSM 21331</strain>
    </source>
</reference>
<dbReference type="EMBL" id="JBEPMM010000007">
    <property type="protein sequence ID" value="MET3693165.1"/>
    <property type="molecule type" value="Genomic_DNA"/>
</dbReference>
<evidence type="ECO:0000313" key="1">
    <source>
        <dbReference type="EMBL" id="MET3693165.1"/>
    </source>
</evidence>
<gene>
    <name evidence="1" type="ORF">ABID43_002712</name>
</gene>
<protein>
    <submittedName>
        <fullName evidence="1">Uncharacterized protein</fullName>
    </submittedName>
</protein>
<organism evidence="1 2">
    <name type="scientific">Methylobacterium goesingense</name>
    <dbReference type="NCBI Taxonomy" id="243690"/>
    <lineage>
        <taxon>Bacteria</taxon>
        <taxon>Pseudomonadati</taxon>
        <taxon>Pseudomonadota</taxon>
        <taxon>Alphaproteobacteria</taxon>
        <taxon>Hyphomicrobiales</taxon>
        <taxon>Methylobacteriaceae</taxon>
        <taxon>Methylobacterium</taxon>
    </lineage>
</organism>
<name>A0ABV2L8V7_9HYPH</name>
<keyword evidence="2" id="KW-1185">Reference proteome</keyword>
<accession>A0ABV2L8V7</accession>
<sequence>MLVATPLRFLDRDRASASVLIWMWIGIET</sequence>
<evidence type="ECO:0000313" key="2">
    <source>
        <dbReference type="Proteomes" id="UP001549145"/>
    </source>
</evidence>
<comment type="caution">
    <text evidence="1">The sequence shown here is derived from an EMBL/GenBank/DDBJ whole genome shotgun (WGS) entry which is preliminary data.</text>
</comment>
<proteinExistence type="predicted"/>
<dbReference type="Proteomes" id="UP001549145">
    <property type="component" value="Unassembled WGS sequence"/>
</dbReference>